<dbReference type="InterPro" id="IPR051531">
    <property type="entry name" value="N-acetyltransferase"/>
</dbReference>
<dbReference type="PANTHER" id="PTHR43792:SF1">
    <property type="entry name" value="N-ACETYLTRANSFERASE DOMAIN-CONTAINING PROTEIN"/>
    <property type="match status" value="1"/>
</dbReference>
<reference evidence="2 3" key="1">
    <citation type="journal article" date="2019" name="Emerg. Microbes Infect.">
        <title>Comprehensive subspecies identification of 175 nontuberculous mycobacteria species based on 7547 genomic profiles.</title>
        <authorList>
            <person name="Matsumoto Y."/>
            <person name="Kinjo T."/>
            <person name="Motooka D."/>
            <person name="Nabeya D."/>
            <person name="Jung N."/>
            <person name="Uechi K."/>
            <person name="Horii T."/>
            <person name="Iida T."/>
            <person name="Fujita J."/>
            <person name="Nakamura S."/>
        </authorList>
    </citation>
    <scope>NUCLEOTIDE SEQUENCE [LARGE SCALE GENOMIC DNA]</scope>
    <source>
        <strain evidence="2 3">JCM 12375</strain>
    </source>
</reference>
<dbReference type="EMBL" id="AP022567">
    <property type="protein sequence ID" value="BBX31534.1"/>
    <property type="molecule type" value="Genomic_DNA"/>
</dbReference>
<sequence>MRYAAMAWSITTQRLCLQLRDECDAEWNHELLGEHEGGTALSVDDVRRRLAEQRIRAFGNGIGLLTIRRRVDGEPLGYCGLIIGRCSLDEPEIAYELLKRFHGHGYATEAAHAVMGAAFATGRTRIWSTVGAWNAPSLRVLEKLGFDRHHETTDEVGRPLVYLVREAEKGDGLRVNRCEDPGIPADPAVRLRAATAADQAFVIEMARHACVIEDWPLPDPDDDEVLSMLPAPGEVPIIAEDLAGEPVGAVWTWHNDPPLRVDASGASVPELCIGVAPGRRGAGIGGMLLDALFARCAQTMDVMCTNVHLRNPARHLYRRKGFKLAGQGRGPLGVAMIKEFG</sequence>
<feature type="domain" description="N-acetyltransferase" evidence="1">
    <location>
        <begin position="17"/>
        <end position="168"/>
    </location>
</feature>
<keyword evidence="3" id="KW-1185">Reference proteome</keyword>
<dbReference type="SUPFAM" id="SSF55729">
    <property type="entry name" value="Acyl-CoA N-acyltransferases (Nat)"/>
    <property type="match status" value="2"/>
</dbReference>
<evidence type="ECO:0000313" key="3">
    <source>
        <dbReference type="Proteomes" id="UP000465622"/>
    </source>
</evidence>
<dbReference type="Pfam" id="PF13302">
    <property type="entry name" value="Acetyltransf_3"/>
    <property type="match status" value="1"/>
</dbReference>
<accession>A0ABM7HM18</accession>
<dbReference type="PROSITE" id="PS51186">
    <property type="entry name" value="GNAT"/>
    <property type="match status" value="2"/>
</dbReference>
<proteinExistence type="predicted"/>
<dbReference type="PANTHER" id="PTHR43792">
    <property type="entry name" value="GNAT FAMILY, PUTATIVE (AFU_ORTHOLOGUE AFUA_3G00765)-RELATED-RELATED"/>
    <property type="match status" value="1"/>
</dbReference>
<protein>
    <recommendedName>
        <fullName evidence="1">N-acetyltransferase domain-containing protein</fullName>
    </recommendedName>
</protein>
<name>A0ABM7HM18_MYCME</name>
<dbReference type="Gene3D" id="3.40.630.30">
    <property type="match status" value="2"/>
</dbReference>
<feature type="domain" description="N-acetyltransferase" evidence="1">
    <location>
        <begin position="189"/>
        <end position="341"/>
    </location>
</feature>
<dbReference type="Proteomes" id="UP000465622">
    <property type="component" value="Chromosome"/>
</dbReference>
<dbReference type="Pfam" id="PF13508">
    <property type="entry name" value="Acetyltransf_7"/>
    <property type="match status" value="1"/>
</dbReference>
<dbReference type="RefSeq" id="WP_081812728.1">
    <property type="nucleotide sequence ID" value="NZ_AP022567.1"/>
</dbReference>
<evidence type="ECO:0000313" key="2">
    <source>
        <dbReference type="EMBL" id="BBX31534.1"/>
    </source>
</evidence>
<evidence type="ECO:0000259" key="1">
    <source>
        <dbReference type="PROSITE" id="PS51186"/>
    </source>
</evidence>
<dbReference type="InterPro" id="IPR000182">
    <property type="entry name" value="GNAT_dom"/>
</dbReference>
<gene>
    <name evidence="2" type="ORF">MMAGJ_08160</name>
</gene>
<organism evidence="2 3">
    <name type="scientific">Mycolicibacterium mageritense</name>
    <name type="common">Mycobacterium mageritense</name>
    <dbReference type="NCBI Taxonomy" id="53462"/>
    <lineage>
        <taxon>Bacteria</taxon>
        <taxon>Bacillati</taxon>
        <taxon>Actinomycetota</taxon>
        <taxon>Actinomycetes</taxon>
        <taxon>Mycobacteriales</taxon>
        <taxon>Mycobacteriaceae</taxon>
        <taxon>Mycolicibacterium</taxon>
    </lineage>
</organism>
<dbReference type="InterPro" id="IPR016181">
    <property type="entry name" value="Acyl_CoA_acyltransferase"/>
</dbReference>